<dbReference type="EMBL" id="JAPWDS010000006">
    <property type="protein sequence ID" value="KAJ5493736.1"/>
    <property type="molecule type" value="Genomic_DNA"/>
</dbReference>
<reference evidence="2" key="1">
    <citation type="submission" date="2022-12" db="EMBL/GenBank/DDBJ databases">
        <authorList>
            <person name="Petersen C."/>
        </authorList>
    </citation>
    <scope>NUCLEOTIDE SEQUENCE</scope>
    <source>
        <strain evidence="2">IBT 29495</strain>
    </source>
</reference>
<protein>
    <submittedName>
        <fullName evidence="2">Uncharacterized protein</fullName>
    </submittedName>
</protein>
<accession>A0A9X0C0V5</accession>
<comment type="caution">
    <text evidence="2">The sequence shown here is derived from an EMBL/GenBank/DDBJ whole genome shotgun (WGS) entry which is preliminary data.</text>
</comment>
<dbReference type="AlphaFoldDB" id="A0A9X0C0V5"/>
<keyword evidence="3" id="KW-1185">Reference proteome</keyword>
<evidence type="ECO:0000313" key="3">
    <source>
        <dbReference type="Proteomes" id="UP001149954"/>
    </source>
</evidence>
<sequence>MSDRNQNELDNDSEGLPPSERRYSYEGKDQFSRILALEREMTNTDTAPGSDKIEPNIETIEYIIFSIDPATFQQDFVGPDIIPIHSIRTSFNAKTELLIVKMVTSEHTEIAFAVHKAIDKALERMGLDEAIHNYQGVNIDVNGQRTQADMGWGPRRPPSRLL</sequence>
<proteinExistence type="predicted"/>
<reference evidence="2" key="2">
    <citation type="journal article" date="2023" name="IMA Fungus">
        <title>Comparative genomic study of the Penicillium genus elucidates a diverse pangenome and 15 lateral gene transfer events.</title>
        <authorList>
            <person name="Petersen C."/>
            <person name="Sorensen T."/>
            <person name="Nielsen M.R."/>
            <person name="Sondergaard T.E."/>
            <person name="Sorensen J.L."/>
            <person name="Fitzpatrick D.A."/>
            <person name="Frisvad J.C."/>
            <person name="Nielsen K.L."/>
        </authorList>
    </citation>
    <scope>NUCLEOTIDE SEQUENCE</scope>
    <source>
        <strain evidence="2">IBT 29495</strain>
    </source>
</reference>
<organism evidence="2 3">
    <name type="scientific">Penicillium fimorum</name>
    <dbReference type="NCBI Taxonomy" id="1882269"/>
    <lineage>
        <taxon>Eukaryota</taxon>
        <taxon>Fungi</taxon>
        <taxon>Dikarya</taxon>
        <taxon>Ascomycota</taxon>
        <taxon>Pezizomycotina</taxon>
        <taxon>Eurotiomycetes</taxon>
        <taxon>Eurotiomycetidae</taxon>
        <taxon>Eurotiales</taxon>
        <taxon>Aspergillaceae</taxon>
        <taxon>Penicillium</taxon>
    </lineage>
</organism>
<dbReference type="OrthoDB" id="4366877at2759"/>
<dbReference type="Proteomes" id="UP001149954">
    <property type="component" value="Unassembled WGS sequence"/>
</dbReference>
<gene>
    <name evidence="2" type="ORF">N7463_009823</name>
</gene>
<evidence type="ECO:0000256" key="1">
    <source>
        <dbReference type="SAM" id="MobiDB-lite"/>
    </source>
</evidence>
<name>A0A9X0C0V5_9EURO</name>
<feature type="region of interest" description="Disordered" evidence="1">
    <location>
        <begin position="1"/>
        <end position="27"/>
    </location>
</feature>
<evidence type="ECO:0000313" key="2">
    <source>
        <dbReference type="EMBL" id="KAJ5493736.1"/>
    </source>
</evidence>